<dbReference type="VEuPathDB" id="TriTrypDB:BSAL_55975"/>
<dbReference type="GO" id="GO:0005634">
    <property type="term" value="C:nucleus"/>
    <property type="evidence" value="ECO:0007669"/>
    <property type="project" value="TreeGrafter"/>
</dbReference>
<feature type="region of interest" description="Disordered" evidence="1">
    <location>
        <begin position="719"/>
        <end position="750"/>
    </location>
</feature>
<dbReference type="GO" id="GO:0000981">
    <property type="term" value="F:DNA-binding transcription factor activity, RNA polymerase II-specific"/>
    <property type="evidence" value="ECO:0007669"/>
    <property type="project" value="TreeGrafter"/>
</dbReference>
<feature type="compositionally biased region" description="Polar residues" evidence="1">
    <location>
        <begin position="1604"/>
        <end position="1613"/>
    </location>
</feature>
<name>A0A0S4IMT1_BODSA</name>
<sequence>MSASTMNPPGVPLPLFGAAGAAAPITLFGTDQSTTVGNEAVPFRSTTYEPKFGANISSIPYNLLRGHMYVQDPMELHVENLPAALNWNTMPWAELYARGLNSFLTLQQKQNEVAKSQHMPTTPPDFDGEDATDVETVSRYICGMASAYAAHASTAPEPYELYQHMVTQLLKQSAPPASSASANNSPNLVNTPAQRAASLSNGGGASSMDDAPSAPFGMSSMATNAAGGAAGDDGAFVFDNRPMMSLMPTHPASAGLSMEVLNFSMMLSNPQNWTIGGLQHLETMLERHPYLASHLPGSVIDVLLQQLRDHTMRHGGAAGNNSNIDSSYPPSSTSPMFSVLNSVAAGAGMLSGMHAHHHHGNQTSHTGSRHEPHAILCSIVTHLVLRRKNLSETLQFALALDALIQSFAPLESPSTSSLAIPKPFNTNDNSTSSHRRGAGGDEDDIANQNNIDGGGRPNNIGNGGGGGAFIPSDQQTNQPLHPYSSLASPLPLLPVSLVESFTLGPFSHHNSPSPMDVLHEDQPRTVSVALPEGVTVARFCVSHDETRVSFVASDGRVLLCDLKSWEVLEMAPNPNGQGGSSESSSNNNNGMCWVIQFSPDDQHILHTDASGRHHTMFSTAGLNVVQRFHFDEARIPRFHAAAASPSVDATNTAVDPIFTTAPGTVTTTGVSSTIDDFHGLMFFPSPILPSGKSHVASLRFLASERMNFPLLHQQRAAASAAANAGPTASASSPNGPSVPQQPGGGGAADQALMDLGVVPQAARSAPTLTTDEFCLFTIVDIGFHGVVATIDTGDEILSLQLRSGIVTLVHGGGSCQVPATPHRGIAGSHSVGHSNSGWVMICASWKAGLWTLLLNGEVADLRGTRMSQSKSVQILHAYGLCGTGHIASVAGTTGPPTREILRSLVISNTLNPDFGRGNGGGGGRGNGGSNGNTGNGVRPLFHLPLDEGTGCFLKEMVSLTAIPVSTSICIWDTQLPAMFVKQPLAFPSHLPQQQQSRHHAQQQHAPHAPPVINAPRLPQPFLLSAHVHQSRFGIGLSYAPAHKGADGGCMIAITQDSSHVAFSYPDSTDATADSLFHINWEETKLFAFIARFGAFSQTPISSHRKRRETVDTWLQRERSGTDEDFQSMSSNSSQHRAAGLARAPIPVVGSVSWLAEQLHRVLFIEGTQLLRFPAALSPINARNMVTVCAALRHCTRPGTPKIKTLALLTLGAVHFRYLSRPESQDRGVVQSVATMLNVVCKQLLAEHSNDAILSKVASELFHVGVSKSLTPIHKAEVLAEVDTKPHSPEIIESYLARDSIGPIVEHLCHEDPAMLKRIAGSLLRYCDSLVATASALTVNSARASPSSTPHGGSVVAPPSGSCLAASHMLWFAFAVVNSCTANEYDTLLKEILEIFIDYALGHLRRLYLSNGGVLPQSAHSPPQNHNASSSSQQQQHLNNTQNVAASMSSLSQDEEQLAIVIGGSSSPNNNSASSPTVLNAANNNNINNSNGNNINTANHRPSVPTTYICVSASFDSLKLGVIHTGVVPLLIAVAQLAPQIVDDSLRRKLSDCLRFTTLMSGAATLLQSQPSMPIGKPFSNSINEDDAVVIDPSSSSSHHPSPPRQNNGGSLSSLVVIPPPPPTATAATDSESPSMLTITTTSAWTGGASPTPPAAQDGSRSSAFARPTLHDGSVIGRQPRTPTGNRSLAALEQQMHRAATPLVASKSPVSISGMPPSGAAAVTTVTFSTRQASDIVPAGPSAPWRLLVDVSFASYVTFTRETAASDITIIQVGIPSSTKPMEPQQDQNTEASRTANQPSPTTTAPPLDTVGKRVLTASSPTMKVVGGRYLLCGAGE</sequence>
<keyword evidence="3" id="KW-1185">Reference proteome</keyword>
<feature type="region of interest" description="Disordered" evidence="1">
    <location>
        <begin position="989"/>
        <end position="1010"/>
    </location>
</feature>
<feature type="compositionally biased region" description="Gly residues" evidence="1">
    <location>
        <begin position="452"/>
        <end position="468"/>
    </location>
</feature>
<feature type="region of interest" description="Disordered" evidence="1">
    <location>
        <begin position="912"/>
        <end position="935"/>
    </location>
</feature>
<proteinExistence type="predicted"/>
<feature type="compositionally biased region" description="Low complexity" evidence="1">
    <location>
        <begin position="173"/>
        <end position="187"/>
    </location>
</feature>
<feature type="region of interest" description="Disordered" evidence="1">
    <location>
        <begin position="1775"/>
        <end position="1810"/>
    </location>
</feature>
<dbReference type="PANTHER" id="PTHR14596:SF72">
    <property type="entry name" value="ZINC FINGER PROTEIN MSN2-RELATED"/>
    <property type="match status" value="1"/>
</dbReference>
<feature type="compositionally biased region" description="Polar residues" evidence="1">
    <location>
        <begin position="1775"/>
        <end position="1804"/>
    </location>
</feature>
<feature type="compositionally biased region" description="Polar residues" evidence="1">
    <location>
        <begin position="414"/>
        <end position="432"/>
    </location>
</feature>
<dbReference type="GO" id="GO:0000987">
    <property type="term" value="F:cis-regulatory region sequence-specific DNA binding"/>
    <property type="evidence" value="ECO:0007669"/>
    <property type="project" value="TreeGrafter"/>
</dbReference>
<feature type="region of interest" description="Disordered" evidence="1">
    <location>
        <begin position="414"/>
        <end position="483"/>
    </location>
</feature>
<dbReference type="SUPFAM" id="SSF82171">
    <property type="entry name" value="DPP6 N-terminal domain-like"/>
    <property type="match status" value="1"/>
</dbReference>
<evidence type="ECO:0000256" key="1">
    <source>
        <dbReference type="SAM" id="MobiDB-lite"/>
    </source>
</evidence>
<dbReference type="EMBL" id="CYKH01000177">
    <property type="protein sequence ID" value="CUE75518.1"/>
    <property type="molecule type" value="Genomic_DNA"/>
</dbReference>
<feature type="compositionally biased region" description="Low complexity" evidence="1">
    <location>
        <begin position="719"/>
        <end position="741"/>
    </location>
</feature>
<gene>
    <name evidence="2" type="ORF">BSAL_55975</name>
</gene>
<dbReference type="GO" id="GO:0042594">
    <property type="term" value="P:response to starvation"/>
    <property type="evidence" value="ECO:0007669"/>
    <property type="project" value="TreeGrafter"/>
</dbReference>
<feature type="compositionally biased region" description="Low complexity" evidence="1">
    <location>
        <begin position="1419"/>
        <end position="1442"/>
    </location>
</feature>
<feature type="region of interest" description="Disordered" evidence="1">
    <location>
        <begin position="173"/>
        <end position="216"/>
    </location>
</feature>
<dbReference type="PANTHER" id="PTHR14596">
    <property type="entry name" value="ZINC FINGER PROTEIN"/>
    <property type="match status" value="1"/>
</dbReference>
<feature type="region of interest" description="Disordered" evidence="1">
    <location>
        <begin position="1588"/>
        <end position="1684"/>
    </location>
</feature>
<feature type="compositionally biased region" description="Polar residues" evidence="1">
    <location>
        <begin position="1629"/>
        <end position="1644"/>
    </location>
</feature>
<evidence type="ECO:0000313" key="3">
    <source>
        <dbReference type="Proteomes" id="UP000051952"/>
    </source>
</evidence>
<protein>
    <submittedName>
        <fullName evidence="2">Uncharacterized protein</fullName>
    </submittedName>
</protein>
<feature type="region of interest" description="Disordered" evidence="1">
    <location>
        <begin position="1416"/>
        <end position="1447"/>
    </location>
</feature>
<feature type="compositionally biased region" description="Low complexity" evidence="1">
    <location>
        <begin position="1464"/>
        <end position="1484"/>
    </location>
</feature>
<reference evidence="3" key="1">
    <citation type="submission" date="2015-09" db="EMBL/GenBank/DDBJ databases">
        <authorList>
            <consortium name="Pathogen Informatics"/>
        </authorList>
    </citation>
    <scope>NUCLEOTIDE SEQUENCE [LARGE SCALE GENOMIC DNA]</scope>
    <source>
        <strain evidence="3">Lake Konstanz</strain>
    </source>
</reference>
<organism evidence="2 3">
    <name type="scientific">Bodo saltans</name>
    <name type="common">Flagellated protozoan</name>
    <dbReference type="NCBI Taxonomy" id="75058"/>
    <lineage>
        <taxon>Eukaryota</taxon>
        <taxon>Discoba</taxon>
        <taxon>Euglenozoa</taxon>
        <taxon>Kinetoplastea</taxon>
        <taxon>Metakinetoplastina</taxon>
        <taxon>Eubodonida</taxon>
        <taxon>Bodonidae</taxon>
        <taxon>Bodo</taxon>
    </lineage>
</organism>
<evidence type="ECO:0000313" key="2">
    <source>
        <dbReference type="EMBL" id="CUE75518.1"/>
    </source>
</evidence>
<feature type="compositionally biased region" description="Gly residues" evidence="1">
    <location>
        <begin position="916"/>
        <end position="934"/>
    </location>
</feature>
<feature type="non-terminal residue" evidence="2">
    <location>
        <position position="1836"/>
    </location>
</feature>
<accession>A0A0S4IMT1</accession>
<dbReference type="Proteomes" id="UP000051952">
    <property type="component" value="Unassembled WGS sequence"/>
</dbReference>
<feature type="region of interest" description="Disordered" evidence="1">
    <location>
        <begin position="1462"/>
        <end position="1484"/>
    </location>
</feature>